<gene>
    <name evidence="4" type="ORF">NP493_207g01015</name>
</gene>
<reference evidence="4" key="1">
    <citation type="journal article" date="2023" name="Mol. Biol. Evol.">
        <title>Third-Generation Sequencing Reveals the Adaptive Role of the Epigenome in Three Deep-Sea Polychaetes.</title>
        <authorList>
            <person name="Perez M."/>
            <person name="Aroh O."/>
            <person name="Sun Y."/>
            <person name="Lan Y."/>
            <person name="Juniper S.K."/>
            <person name="Young C.R."/>
            <person name="Angers B."/>
            <person name="Qian P.Y."/>
        </authorList>
    </citation>
    <scope>NUCLEOTIDE SEQUENCE</scope>
    <source>
        <strain evidence="4">R07B-5</strain>
    </source>
</reference>
<evidence type="ECO:0000259" key="3">
    <source>
        <dbReference type="PROSITE" id="PS50206"/>
    </source>
</evidence>
<dbReference type="Proteomes" id="UP001209878">
    <property type="component" value="Unassembled WGS sequence"/>
</dbReference>
<evidence type="ECO:0000256" key="2">
    <source>
        <dbReference type="ARBA" id="ARBA00022737"/>
    </source>
</evidence>
<evidence type="ECO:0000313" key="4">
    <source>
        <dbReference type="EMBL" id="KAK2186258.1"/>
    </source>
</evidence>
<comment type="caution">
    <text evidence="4">The sequence shown here is derived from an EMBL/GenBank/DDBJ whole genome shotgun (WGS) entry which is preliminary data.</text>
</comment>
<sequence>MQWEIKSGHIKGAVNIPLPLLIDSGMKQMKSADVIREVFKEAGVDLDTVSIVASCGGGVTGCFTVLGAYLCGHEAVPLYDGSWTEYSVKGKPENMVLFS</sequence>
<dbReference type="PANTHER" id="PTHR11364:SF27">
    <property type="entry name" value="SULFURTRANSFERASE"/>
    <property type="match status" value="1"/>
</dbReference>
<dbReference type="PROSITE" id="PS00683">
    <property type="entry name" value="RHODANESE_2"/>
    <property type="match status" value="1"/>
</dbReference>
<dbReference type="Gene3D" id="3.40.250.10">
    <property type="entry name" value="Rhodanese-like domain"/>
    <property type="match status" value="1"/>
</dbReference>
<dbReference type="InterPro" id="IPR045078">
    <property type="entry name" value="TST/MPST-like"/>
</dbReference>
<dbReference type="EMBL" id="JAODUO010000207">
    <property type="protein sequence ID" value="KAK2186258.1"/>
    <property type="molecule type" value="Genomic_DNA"/>
</dbReference>
<name>A0AAD9UEA2_RIDPI</name>
<proteinExistence type="predicted"/>
<dbReference type="GO" id="GO:0004792">
    <property type="term" value="F:thiosulfate-cyanide sulfurtransferase activity"/>
    <property type="evidence" value="ECO:0007669"/>
    <property type="project" value="InterPro"/>
</dbReference>
<keyword evidence="2" id="KW-0677">Repeat</keyword>
<feature type="domain" description="Rhodanese" evidence="3">
    <location>
        <begin position="4"/>
        <end position="95"/>
    </location>
</feature>
<dbReference type="PANTHER" id="PTHR11364">
    <property type="entry name" value="THIOSULFATE SULFERTANSFERASE"/>
    <property type="match status" value="1"/>
</dbReference>
<dbReference type="InterPro" id="IPR036873">
    <property type="entry name" value="Rhodanese-like_dom_sf"/>
</dbReference>
<organism evidence="4 5">
    <name type="scientific">Ridgeia piscesae</name>
    <name type="common">Tubeworm</name>
    <dbReference type="NCBI Taxonomy" id="27915"/>
    <lineage>
        <taxon>Eukaryota</taxon>
        <taxon>Metazoa</taxon>
        <taxon>Spiralia</taxon>
        <taxon>Lophotrochozoa</taxon>
        <taxon>Annelida</taxon>
        <taxon>Polychaeta</taxon>
        <taxon>Sedentaria</taxon>
        <taxon>Canalipalpata</taxon>
        <taxon>Sabellida</taxon>
        <taxon>Siboglinidae</taxon>
        <taxon>Ridgeia</taxon>
    </lineage>
</organism>
<dbReference type="CDD" id="cd01449">
    <property type="entry name" value="TST_Repeat_2"/>
    <property type="match status" value="1"/>
</dbReference>
<protein>
    <recommendedName>
        <fullName evidence="3">Rhodanese domain-containing protein</fullName>
    </recommendedName>
</protein>
<dbReference type="InterPro" id="IPR001307">
    <property type="entry name" value="Thiosulphate_STrfase_CS"/>
</dbReference>
<dbReference type="Pfam" id="PF00581">
    <property type="entry name" value="Rhodanese"/>
    <property type="match status" value="1"/>
</dbReference>
<dbReference type="GO" id="GO:0005739">
    <property type="term" value="C:mitochondrion"/>
    <property type="evidence" value="ECO:0007669"/>
    <property type="project" value="TreeGrafter"/>
</dbReference>
<dbReference type="SUPFAM" id="SSF52821">
    <property type="entry name" value="Rhodanese/Cell cycle control phosphatase"/>
    <property type="match status" value="1"/>
</dbReference>
<keyword evidence="5" id="KW-1185">Reference proteome</keyword>
<evidence type="ECO:0000313" key="5">
    <source>
        <dbReference type="Proteomes" id="UP001209878"/>
    </source>
</evidence>
<dbReference type="InterPro" id="IPR001763">
    <property type="entry name" value="Rhodanese-like_dom"/>
</dbReference>
<keyword evidence="1" id="KW-0808">Transferase</keyword>
<dbReference type="AlphaFoldDB" id="A0AAD9UEA2"/>
<dbReference type="PROSITE" id="PS50206">
    <property type="entry name" value="RHODANESE_3"/>
    <property type="match status" value="1"/>
</dbReference>
<accession>A0AAD9UEA2</accession>
<evidence type="ECO:0000256" key="1">
    <source>
        <dbReference type="ARBA" id="ARBA00022679"/>
    </source>
</evidence>